<gene>
    <name evidence="3" type="ORF">JXQ802_LOCUS28829</name>
    <name evidence="2" type="ORF">PYM288_LOCUS19195</name>
</gene>
<dbReference type="Proteomes" id="UP000663854">
    <property type="component" value="Unassembled WGS sequence"/>
</dbReference>
<dbReference type="EMBL" id="CAJNOH010000627">
    <property type="protein sequence ID" value="CAF1091405.1"/>
    <property type="molecule type" value="Genomic_DNA"/>
</dbReference>
<dbReference type="AlphaFoldDB" id="A0A815CRS4"/>
<keyword evidence="4" id="KW-1185">Reference proteome</keyword>
<dbReference type="Pfam" id="PF17784">
    <property type="entry name" value="Sulfotransfer_4"/>
    <property type="match status" value="1"/>
</dbReference>
<accession>A0A815CRS4</accession>
<dbReference type="Proteomes" id="UP000663870">
    <property type="component" value="Unassembled WGS sequence"/>
</dbReference>
<evidence type="ECO:0000313" key="4">
    <source>
        <dbReference type="Proteomes" id="UP000663870"/>
    </source>
</evidence>
<dbReference type="Gene3D" id="3.40.50.300">
    <property type="entry name" value="P-loop containing nucleotide triphosphate hydrolases"/>
    <property type="match status" value="1"/>
</dbReference>
<name>A0A815CRS4_9BILA</name>
<dbReference type="InterPro" id="IPR040632">
    <property type="entry name" value="Sulfotransfer_4"/>
</dbReference>
<evidence type="ECO:0008006" key="5">
    <source>
        <dbReference type="Google" id="ProtNLM"/>
    </source>
</evidence>
<organism evidence="3 4">
    <name type="scientific">Rotaria sordida</name>
    <dbReference type="NCBI Taxonomy" id="392033"/>
    <lineage>
        <taxon>Eukaryota</taxon>
        <taxon>Metazoa</taxon>
        <taxon>Spiralia</taxon>
        <taxon>Gnathifera</taxon>
        <taxon>Rotifera</taxon>
        <taxon>Eurotatoria</taxon>
        <taxon>Bdelloidea</taxon>
        <taxon>Philodinida</taxon>
        <taxon>Philodinidae</taxon>
        <taxon>Rotaria</taxon>
    </lineage>
</organism>
<dbReference type="EMBL" id="CAJNOL010001101">
    <property type="protein sequence ID" value="CAF1287711.1"/>
    <property type="molecule type" value="Genomic_DNA"/>
</dbReference>
<dbReference type="PANTHER" id="PTHR36978:SF3">
    <property type="entry name" value="P-LOOP CONTAINING NUCLEOSIDE TRIPHOSPHATE HYDROLASE PROTEIN"/>
    <property type="match status" value="1"/>
</dbReference>
<keyword evidence="1" id="KW-0812">Transmembrane</keyword>
<keyword evidence="1" id="KW-0472">Membrane</keyword>
<dbReference type="PANTHER" id="PTHR36978">
    <property type="entry name" value="P-LOOP CONTAINING NUCLEOTIDE TRIPHOSPHATE HYDROLASE"/>
    <property type="match status" value="1"/>
</dbReference>
<evidence type="ECO:0000313" key="3">
    <source>
        <dbReference type="EMBL" id="CAF1287711.1"/>
    </source>
</evidence>
<evidence type="ECO:0000313" key="2">
    <source>
        <dbReference type="EMBL" id="CAF1091405.1"/>
    </source>
</evidence>
<keyword evidence="1" id="KW-1133">Transmembrane helix</keyword>
<protein>
    <recommendedName>
        <fullName evidence="5">Sulfotransferase</fullName>
    </recommendedName>
</protein>
<dbReference type="InterPro" id="IPR027417">
    <property type="entry name" value="P-loop_NTPase"/>
</dbReference>
<feature type="transmembrane region" description="Helical" evidence="1">
    <location>
        <begin position="228"/>
        <end position="249"/>
    </location>
</feature>
<sequence length="262" mass="30719">MPIEVIVAGLPRTGTTSMKMALEQLGFAKTMHTDSCINDPKLAAAWREIYANHLEKTWTSQDWRDFFDKRFPGYVAGVDSPFADFAVEIAQAYPEAKVILQVRDPEKWFISYQRLLHERRFSNWEAFCIWPLTNINEFYRLRLHRLVWWQDVYNYPAAGKEVMSLYIDKIKSSITSERMLIYKVQDGWAPLCKFLDKKAPEEEFPVLNDAESLADVKKNWKNEGLKVWIAWLKETAMVAIGLTIIISLYRQRSIFRSFPYSN</sequence>
<reference evidence="3" key="1">
    <citation type="submission" date="2021-02" db="EMBL/GenBank/DDBJ databases">
        <authorList>
            <person name="Nowell W R."/>
        </authorList>
    </citation>
    <scope>NUCLEOTIDE SEQUENCE</scope>
</reference>
<evidence type="ECO:0000256" key="1">
    <source>
        <dbReference type="SAM" id="Phobius"/>
    </source>
</evidence>
<dbReference type="SUPFAM" id="SSF52540">
    <property type="entry name" value="P-loop containing nucleoside triphosphate hydrolases"/>
    <property type="match status" value="1"/>
</dbReference>
<proteinExistence type="predicted"/>
<comment type="caution">
    <text evidence="3">The sequence shown here is derived from an EMBL/GenBank/DDBJ whole genome shotgun (WGS) entry which is preliminary data.</text>
</comment>